<feature type="coiled-coil region" evidence="1">
    <location>
        <begin position="401"/>
        <end position="428"/>
    </location>
</feature>
<keyword evidence="3" id="KW-1133">Transmembrane helix</keyword>
<sequence length="633" mass="70161">MRLLREDTQRLLLRFAYILPFLLLFSSRFSLINTLDSGFSRTMTKRSASSTPTMADRAGSRRRVDSPISRSDSSPDPGEGSKYDLMAPLPLARKYSLPPFVDLHVPTSKEHASSYVSGEIAIYEAFFDTGFRGVIPVLIASLCGFFEISPSQLNPPSWRLLVAIQNLGDLENLSFWINKVLFSYNLAPLNGEEGRFHLRPRSGLPIVEELPKSDPGTHPALPEGESTVLRARQLPLDRRQVNFLFSNSVLRRSSLWGNMSGGTVNDPFAAYQEAAKVISAKKGSAGRGSASGMTSGDDVVITGSRQVVTVKMEPPSLAQTKKPKSGGMATRSLQQSAEAMCSVGSLATALSNLNLQVFPQDGTVLPPGEPSEVVHTLQWGLLRCLVKRNSRRQASEERAQRLAREMEIRDLKDNVKDLERSAKVSSADALAAGKRNSELEEAMGTLKLEMVMAVNGARVIARWELMREWLKEQSTQWDLAKALEQYKAVTLEEAKNKNAPLPTFEDEPAIPPVSRRPGGLQNDLGVMGFPGTLGLLNSWLVPYALDPRSTWGTDGFRTRRNLWVFRNLWVLDLEAFMSPEFYLRTRNISFKGPYSAILGEATIGTCWDFVFCRSEPGHYRVSVLHAVISLKLP</sequence>
<dbReference type="Proteomes" id="UP000712600">
    <property type="component" value="Unassembled WGS sequence"/>
</dbReference>
<comment type="caution">
    <text evidence="4">The sequence shown here is derived from an EMBL/GenBank/DDBJ whole genome shotgun (WGS) entry which is preliminary data.</text>
</comment>
<organism evidence="4 5">
    <name type="scientific">Brassica cretica</name>
    <name type="common">Mustard</name>
    <dbReference type="NCBI Taxonomy" id="69181"/>
    <lineage>
        <taxon>Eukaryota</taxon>
        <taxon>Viridiplantae</taxon>
        <taxon>Streptophyta</taxon>
        <taxon>Embryophyta</taxon>
        <taxon>Tracheophyta</taxon>
        <taxon>Spermatophyta</taxon>
        <taxon>Magnoliopsida</taxon>
        <taxon>eudicotyledons</taxon>
        <taxon>Gunneridae</taxon>
        <taxon>Pentapetalae</taxon>
        <taxon>rosids</taxon>
        <taxon>malvids</taxon>
        <taxon>Brassicales</taxon>
        <taxon>Brassicaceae</taxon>
        <taxon>Brassiceae</taxon>
        <taxon>Brassica</taxon>
    </lineage>
</organism>
<dbReference type="AlphaFoldDB" id="A0A8S9RVU8"/>
<evidence type="ECO:0000256" key="3">
    <source>
        <dbReference type="SAM" id="Phobius"/>
    </source>
</evidence>
<dbReference type="PANTHER" id="PTHR31099">
    <property type="entry name" value="OS06G0165300 PROTEIN"/>
    <property type="match status" value="1"/>
</dbReference>
<protein>
    <submittedName>
        <fullName evidence="4">Uncharacterized protein</fullName>
    </submittedName>
</protein>
<proteinExistence type="predicted"/>
<keyword evidence="1" id="KW-0175">Coiled coil</keyword>
<feature type="region of interest" description="Disordered" evidence="2">
    <location>
        <begin position="43"/>
        <end position="82"/>
    </location>
</feature>
<dbReference type="PANTHER" id="PTHR31099:SF49">
    <property type="entry name" value="MYOSIN HEAVY CHAIN-LIKE PROTEIN"/>
    <property type="match status" value="1"/>
</dbReference>
<feature type="compositionally biased region" description="Polar residues" evidence="2">
    <location>
        <begin position="43"/>
        <end position="53"/>
    </location>
</feature>
<accession>A0A8S9RVU8</accession>
<keyword evidence="3" id="KW-0472">Membrane</keyword>
<name>A0A8S9RVU8_BRACR</name>
<gene>
    <name evidence="4" type="ORF">F2Q69_00028787</name>
</gene>
<evidence type="ECO:0000313" key="5">
    <source>
        <dbReference type="Proteomes" id="UP000712600"/>
    </source>
</evidence>
<evidence type="ECO:0000313" key="4">
    <source>
        <dbReference type="EMBL" id="KAF3584706.1"/>
    </source>
</evidence>
<keyword evidence="3" id="KW-0812">Transmembrane</keyword>
<feature type="compositionally biased region" description="Low complexity" evidence="2">
    <location>
        <begin position="66"/>
        <end position="77"/>
    </location>
</feature>
<reference evidence="4" key="1">
    <citation type="submission" date="2019-12" db="EMBL/GenBank/DDBJ databases">
        <title>Genome sequencing and annotation of Brassica cretica.</title>
        <authorList>
            <person name="Studholme D.J."/>
            <person name="Sarris P."/>
        </authorList>
    </citation>
    <scope>NUCLEOTIDE SEQUENCE</scope>
    <source>
        <strain evidence="4">PFS-109/04</strain>
        <tissue evidence="4">Leaf</tissue>
    </source>
</reference>
<feature type="transmembrane region" description="Helical" evidence="3">
    <location>
        <begin position="12"/>
        <end position="31"/>
    </location>
</feature>
<evidence type="ECO:0000256" key="1">
    <source>
        <dbReference type="SAM" id="Coils"/>
    </source>
</evidence>
<evidence type="ECO:0000256" key="2">
    <source>
        <dbReference type="SAM" id="MobiDB-lite"/>
    </source>
</evidence>
<dbReference type="EMBL" id="QGKX02000088">
    <property type="protein sequence ID" value="KAF3584706.1"/>
    <property type="molecule type" value="Genomic_DNA"/>
</dbReference>